<sequence length="78" mass="8797">VSRLLKLRRGSVIVPPPPVIMSHVRDAGFEGPLMMRDFDVDSPLLSTFVEHWRPESVCATLRRMGRNLYSNSMPDATS</sequence>
<organism evidence="1 2">
    <name type="scientific">Stylosanthes scabra</name>
    <dbReference type="NCBI Taxonomy" id="79078"/>
    <lineage>
        <taxon>Eukaryota</taxon>
        <taxon>Viridiplantae</taxon>
        <taxon>Streptophyta</taxon>
        <taxon>Embryophyta</taxon>
        <taxon>Tracheophyta</taxon>
        <taxon>Spermatophyta</taxon>
        <taxon>Magnoliopsida</taxon>
        <taxon>eudicotyledons</taxon>
        <taxon>Gunneridae</taxon>
        <taxon>Pentapetalae</taxon>
        <taxon>rosids</taxon>
        <taxon>fabids</taxon>
        <taxon>Fabales</taxon>
        <taxon>Fabaceae</taxon>
        <taxon>Papilionoideae</taxon>
        <taxon>50 kb inversion clade</taxon>
        <taxon>dalbergioids sensu lato</taxon>
        <taxon>Dalbergieae</taxon>
        <taxon>Pterocarpus clade</taxon>
        <taxon>Stylosanthes</taxon>
    </lineage>
</organism>
<gene>
    <name evidence="1" type="ORF">PIB30_062493</name>
</gene>
<protein>
    <submittedName>
        <fullName evidence="1">Uncharacterized protein</fullName>
    </submittedName>
</protein>
<name>A0ABU6SL53_9FABA</name>
<accession>A0ABU6SL53</accession>
<proteinExistence type="predicted"/>
<dbReference type="EMBL" id="JASCZI010060996">
    <property type="protein sequence ID" value="MED6137166.1"/>
    <property type="molecule type" value="Genomic_DNA"/>
</dbReference>
<evidence type="ECO:0000313" key="1">
    <source>
        <dbReference type="EMBL" id="MED6137166.1"/>
    </source>
</evidence>
<evidence type="ECO:0000313" key="2">
    <source>
        <dbReference type="Proteomes" id="UP001341840"/>
    </source>
</evidence>
<dbReference type="Proteomes" id="UP001341840">
    <property type="component" value="Unassembled WGS sequence"/>
</dbReference>
<keyword evidence="2" id="KW-1185">Reference proteome</keyword>
<feature type="non-terminal residue" evidence="1">
    <location>
        <position position="1"/>
    </location>
</feature>
<reference evidence="1 2" key="1">
    <citation type="journal article" date="2023" name="Plants (Basel)">
        <title>Bridging the Gap: Combining Genomics and Transcriptomics Approaches to Understand Stylosanthes scabra, an Orphan Legume from the Brazilian Caatinga.</title>
        <authorList>
            <person name="Ferreira-Neto J.R.C."/>
            <person name="da Silva M.D."/>
            <person name="Binneck E."/>
            <person name="de Melo N.F."/>
            <person name="da Silva R.H."/>
            <person name="de Melo A.L.T.M."/>
            <person name="Pandolfi V."/>
            <person name="Bustamante F.O."/>
            <person name="Brasileiro-Vidal A.C."/>
            <person name="Benko-Iseppon A.M."/>
        </authorList>
    </citation>
    <scope>NUCLEOTIDE SEQUENCE [LARGE SCALE GENOMIC DNA]</scope>
    <source>
        <tissue evidence="1">Leaves</tissue>
    </source>
</reference>
<comment type="caution">
    <text evidence="1">The sequence shown here is derived from an EMBL/GenBank/DDBJ whole genome shotgun (WGS) entry which is preliminary data.</text>
</comment>